<sequence>MTKILVIESEIESRNIFLECLKEKGFDPIGVENGLVGIQWAQQHLPDLIISGIIMPDIDGYRVLTALRQNPITATIPLIFVTNKATRSDIRKGMDLGADDYLTKPCTIEELLGAIAARLEKQTFFKQCYAAQCDLKELIAAVACFYFNLNPATLYFKQSAVNL</sequence>
<dbReference type="SMART" id="SM00448">
    <property type="entry name" value="REC"/>
    <property type="match status" value="1"/>
</dbReference>
<dbReference type="Proteomes" id="UP000076925">
    <property type="component" value="Unassembled WGS sequence"/>
</dbReference>
<proteinExistence type="predicted"/>
<dbReference type="RefSeq" id="WP_017747292.1">
    <property type="nucleotide sequence ID" value="NZ_KQ976354.1"/>
</dbReference>
<dbReference type="OrthoDB" id="9812260at2"/>
<protein>
    <submittedName>
        <fullName evidence="4">Response regulator receiver protein</fullName>
    </submittedName>
</protein>
<evidence type="ECO:0000259" key="3">
    <source>
        <dbReference type="PROSITE" id="PS50110"/>
    </source>
</evidence>
<dbReference type="AlphaFoldDB" id="A0A139X487"/>
<dbReference type="STRING" id="128403.WA1_32735"/>
<comment type="caution">
    <text evidence="4">The sequence shown here is derived from an EMBL/GenBank/DDBJ whole genome shotgun (WGS) entry which is preliminary data.</text>
</comment>
<dbReference type="GO" id="GO:0000160">
    <property type="term" value="P:phosphorelay signal transduction system"/>
    <property type="evidence" value="ECO:0007669"/>
    <property type="project" value="InterPro"/>
</dbReference>
<reference evidence="4 5" key="1">
    <citation type="journal article" date="2013" name="Genome Biol. Evol.">
        <title>Genomes of Stigonematalean cyanobacteria (subsection V) and the evolution of oxygenic photosynthesis from prokaryotes to plastids.</title>
        <authorList>
            <person name="Dagan T."/>
            <person name="Roettger M."/>
            <person name="Stucken K."/>
            <person name="Landan G."/>
            <person name="Koch R."/>
            <person name="Major P."/>
            <person name="Gould S.B."/>
            <person name="Goremykin V.V."/>
            <person name="Rippka R."/>
            <person name="Tandeau de Marsac N."/>
            <person name="Gugger M."/>
            <person name="Lockhart P.J."/>
            <person name="Allen J.F."/>
            <person name="Brune I."/>
            <person name="Maus I."/>
            <person name="Puhler A."/>
            <person name="Martin W.F."/>
        </authorList>
    </citation>
    <scope>NUCLEOTIDE SEQUENCE [LARGE SCALE GENOMIC DNA]</scope>
    <source>
        <strain evidence="4 5">PCC 7110</strain>
    </source>
</reference>
<dbReference type="SUPFAM" id="SSF52172">
    <property type="entry name" value="CheY-like"/>
    <property type="match status" value="1"/>
</dbReference>
<dbReference type="InterPro" id="IPR050595">
    <property type="entry name" value="Bact_response_regulator"/>
</dbReference>
<feature type="domain" description="Response regulatory" evidence="3">
    <location>
        <begin position="3"/>
        <end position="119"/>
    </location>
</feature>
<organism evidence="4 5">
    <name type="scientific">Scytonema hofmannii PCC 7110</name>
    <dbReference type="NCBI Taxonomy" id="128403"/>
    <lineage>
        <taxon>Bacteria</taxon>
        <taxon>Bacillati</taxon>
        <taxon>Cyanobacteriota</taxon>
        <taxon>Cyanophyceae</taxon>
        <taxon>Nostocales</taxon>
        <taxon>Scytonemataceae</taxon>
        <taxon>Scytonema</taxon>
    </lineage>
</organism>
<dbReference type="PANTHER" id="PTHR44591">
    <property type="entry name" value="STRESS RESPONSE REGULATOR PROTEIN 1"/>
    <property type="match status" value="1"/>
</dbReference>
<dbReference type="EMBL" id="ANNX02000035">
    <property type="protein sequence ID" value="KYC39486.1"/>
    <property type="molecule type" value="Genomic_DNA"/>
</dbReference>
<comment type="caution">
    <text evidence="2">Lacks conserved residue(s) required for the propagation of feature annotation.</text>
</comment>
<keyword evidence="5" id="KW-1185">Reference proteome</keyword>
<dbReference type="InterPro" id="IPR001789">
    <property type="entry name" value="Sig_transdc_resp-reg_receiver"/>
</dbReference>
<dbReference type="Pfam" id="PF00072">
    <property type="entry name" value="Response_reg"/>
    <property type="match status" value="1"/>
</dbReference>
<dbReference type="InterPro" id="IPR011006">
    <property type="entry name" value="CheY-like_superfamily"/>
</dbReference>
<dbReference type="PROSITE" id="PS50110">
    <property type="entry name" value="RESPONSE_REGULATORY"/>
    <property type="match status" value="1"/>
</dbReference>
<dbReference type="PANTHER" id="PTHR44591:SF23">
    <property type="entry name" value="CHEY SUBFAMILY"/>
    <property type="match status" value="1"/>
</dbReference>
<accession>A0A139X487</accession>
<evidence type="ECO:0000256" key="1">
    <source>
        <dbReference type="ARBA" id="ARBA00022553"/>
    </source>
</evidence>
<evidence type="ECO:0000313" key="4">
    <source>
        <dbReference type="EMBL" id="KYC39486.1"/>
    </source>
</evidence>
<name>A0A139X487_9CYAN</name>
<dbReference type="CDD" id="cd17574">
    <property type="entry name" value="REC_OmpR"/>
    <property type="match status" value="1"/>
</dbReference>
<gene>
    <name evidence="4" type="ORF">WA1_32735</name>
</gene>
<keyword evidence="1" id="KW-0597">Phosphoprotein</keyword>
<evidence type="ECO:0000256" key="2">
    <source>
        <dbReference type="PROSITE-ProRule" id="PRU00169"/>
    </source>
</evidence>
<evidence type="ECO:0000313" key="5">
    <source>
        <dbReference type="Proteomes" id="UP000076925"/>
    </source>
</evidence>
<dbReference type="Gene3D" id="3.40.50.2300">
    <property type="match status" value="1"/>
</dbReference>